<dbReference type="AlphaFoldDB" id="A0A6J8C291"/>
<accession>A0A6J8C291</accession>
<dbReference type="OrthoDB" id="6129702at2759"/>
<keyword evidence="3" id="KW-1185">Reference proteome</keyword>
<feature type="domain" description="KY-like immunoglobulin-like" evidence="1">
    <location>
        <begin position="910"/>
        <end position="1002"/>
    </location>
</feature>
<dbReference type="Proteomes" id="UP000507470">
    <property type="component" value="Unassembled WGS sequence"/>
</dbReference>
<proteinExistence type="predicted"/>
<dbReference type="InterPro" id="IPR053041">
    <property type="entry name" value="Transglut-like_Superfamily_Mod"/>
</dbReference>
<dbReference type="InterPro" id="IPR056564">
    <property type="entry name" value="Ig-like_KY"/>
</dbReference>
<dbReference type="Pfam" id="PF23265">
    <property type="entry name" value="Ig-like_KY"/>
    <property type="match status" value="4"/>
</dbReference>
<feature type="domain" description="KY-like immunoglobulin-like" evidence="1">
    <location>
        <begin position="415"/>
        <end position="510"/>
    </location>
</feature>
<feature type="domain" description="KY-like immunoglobulin-like" evidence="1">
    <location>
        <begin position="553"/>
        <end position="646"/>
    </location>
</feature>
<protein>
    <recommendedName>
        <fullName evidence="1">KY-like immunoglobulin-like domain-containing protein</fullName>
    </recommendedName>
</protein>
<gene>
    <name evidence="2" type="ORF">MCOR_24388</name>
</gene>
<evidence type="ECO:0000313" key="3">
    <source>
        <dbReference type="Proteomes" id="UP000507470"/>
    </source>
</evidence>
<sequence length="1089" mass="125153">MNDNLKESYEWQLLQTPVSIDDFSKKIKLTYQAMTWKIYPKSHKQGIINITTPSDIILLDTEEQLLTVKAIFLNMNNGNFEETGCVFARKETKSELHITVRPKSFGKYLLQLYGQTDKNTNKVIMLMEYIIKSLCIFDLRPFPQVSELWGIKPEAYDCGLSKINDIPILHKVKRETEIRLQTTRQIHALVHLHAAKNNLIGDEGYVLAESDENALVLKVRSPSNDYYKLTLYLKTVLNPNENNEYHAMATFLINCTEPLVPCIPFPKTFPKTVEYYCKIIEPVYKRIPACTRIRFRMKSNKLQIANVSWKKMDKIGDEWIVDIFSPGAGEVVQINGNVTQDGKCWCLFEYETVEDSNEIMKSMQSRFMKPDEQYIGKTKDVNNLNKKHPLESCGLRTDIPSVNDPRTKYAKQWGIKPKSHTCSTIKIEDEVEITAEDSMDRLVFTVNFFLETSEFVNIDEYVFLRKESPKELKVTIRPPSSGTYILRLYGHIDKDSQTHELLLSYTIISSMEGGLVVKPYPTHNGLWGILSEAFTHGLHKENAYNISTFHSCKRNLEICFRTEQKVYSTSKLEPVNNTLLDGHHYTILESTEDYLKVKINFPFEDYYKLTLWFKRSTKETDDCRYSEMANFLIDCREPNRPCMPFPITSSYTQKFSCKLIEPMSGFLPEQSIIKFRIKSPIVKTFLLAGEKMERINDEYITIVTTPSKGNEFHLSGKTEDEEKYWVLFQYEIVSKSGKRNNETYIANTILESKEWDLMCNYNQERKVPVTNYAKEIGIQPLSHKGEFINVHEFVDIKISDIKNCLDNCNATLSRLSNTTDIRTENIFIRKEKTREIAVAIIPPPPGLYCLKIYGQGGSKPKECLPLLLQYTVKSDGVDEDRPFPKNDGLWGFLSDADNYGFQNTGAHLVPVMYKVKGEATLYFPTYQNINRSVKLTSEHNMPDGSNCTLIESDNHCFNITLRLPFTGYYKLTIFSETDSKHHKTGTFLIDCIEPANPCLPFPTTFASTQYYNCILIEPLNGTLPANSSVTCKFRSSIVFSAVVNGSMMTKEGNEWVLTTTTPSTGEAFDIFGKSSDRDTFSVLFRYVIR</sequence>
<feature type="domain" description="KY-like immunoglobulin-like" evidence="1">
    <location>
        <begin position="146"/>
        <end position="266"/>
    </location>
</feature>
<evidence type="ECO:0000259" key="1">
    <source>
        <dbReference type="Pfam" id="PF23265"/>
    </source>
</evidence>
<name>A0A6J8C291_MYTCO</name>
<dbReference type="PANTHER" id="PTHR47020">
    <property type="entry name" value="HILLARIN"/>
    <property type="match status" value="1"/>
</dbReference>
<dbReference type="EMBL" id="CACVKT020004324">
    <property type="protein sequence ID" value="CAC5389189.1"/>
    <property type="molecule type" value="Genomic_DNA"/>
</dbReference>
<organism evidence="2 3">
    <name type="scientific">Mytilus coruscus</name>
    <name type="common">Sea mussel</name>
    <dbReference type="NCBI Taxonomy" id="42192"/>
    <lineage>
        <taxon>Eukaryota</taxon>
        <taxon>Metazoa</taxon>
        <taxon>Spiralia</taxon>
        <taxon>Lophotrochozoa</taxon>
        <taxon>Mollusca</taxon>
        <taxon>Bivalvia</taxon>
        <taxon>Autobranchia</taxon>
        <taxon>Pteriomorphia</taxon>
        <taxon>Mytilida</taxon>
        <taxon>Mytiloidea</taxon>
        <taxon>Mytilidae</taxon>
        <taxon>Mytilinae</taxon>
        <taxon>Mytilus</taxon>
    </lineage>
</organism>
<reference evidence="2 3" key="1">
    <citation type="submission" date="2020-06" db="EMBL/GenBank/DDBJ databases">
        <authorList>
            <person name="Li R."/>
            <person name="Bekaert M."/>
        </authorList>
    </citation>
    <scope>NUCLEOTIDE SEQUENCE [LARGE SCALE GENOMIC DNA]</scope>
    <source>
        <strain evidence="3">wild</strain>
    </source>
</reference>
<dbReference type="PANTHER" id="PTHR47020:SF1">
    <property type="entry name" value="HILLARIN"/>
    <property type="match status" value="1"/>
</dbReference>
<evidence type="ECO:0000313" key="2">
    <source>
        <dbReference type="EMBL" id="CAC5389189.1"/>
    </source>
</evidence>